<evidence type="ECO:0000256" key="1">
    <source>
        <dbReference type="ARBA" id="ARBA00004429"/>
    </source>
</evidence>
<evidence type="ECO:0000313" key="11">
    <source>
        <dbReference type="Proteomes" id="UP000008186"/>
    </source>
</evidence>
<dbReference type="CDD" id="cd06225">
    <property type="entry name" value="HAMP"/>
    <property type="match status" value="1"/>
</dbReference>
<evidence type="ECO:0000259" key="7">
    <source>
        <dbReference type="PROSITE" id="PS50111"/>
    </source>
</evidence>
<evidence type="ECO:0000256" key="4">
    <source>
        <dbReference type="ARBA" id="ARBA00029447"/>
    </source>
</evidence>
<keyword evidence="6" id="KW-0472">Membrane</keyword>
<dbReference type="FunFam" id="1.10.287.950:FF:000001">
    <property type="entry name" value="Methyl-accepting chemotaxis sensory transducer"/>
    <property type="match status" value="1"/>
</dbReference>
<dbReference type="Proteomes" id="UP000008186">
    <property type="component" value="Plasmid megaplasmid"/>
</dbReference>
<sequence>MFKNMTLAQRLISVFFILSLLVLGVAWFSVVQLAGLHSNTTKITENLIPSIRSSAQMHIALLDARRNELNMVIDVMTHDSAAIEISKQRFETAKSEFEAGAQQYAKLNFVSEQDEQLFIKLGEAAEKYFSAHSSLVSAIDQGDMASANIMIKTLTRQTLEVAGEETMNLRHENDRAAQEMVLQSENAYKTAKMLSIIVGFSTIFFVVVMAFLLIRQIQNPIMWLLKQTHEVSAGNLTNKLNMNAFARDEFGQLAESFNEMQDNLHMLVSEVSNSIVQLSSAAEEISSVALHSSNNMETQQNELNQLATAMHEMQATVQDVARNTNDAANAATQASDTATQGSETVNDSIVRIDKVAGAIEATAVVIRKLGDDSRNIGMVLEVIQGIAEQTNLLALNAAIEAARAGEQGRGFAVVADEVRTLAKRTQDSTSHINSIISELQLRANEAEETMQQSQEMMIETVCKAREAGESIAKISSSVSCISQMNIQIATATEEQGAVSEELNRNVANISGASEDVATGAKQMAMACNDLSHLATQLQDMVKKFHI</sequence>
<dbReference type="Pfam" id="PF12729">
    <property type="entry name" value="4HB_MCP_1"/>
    <property type="match status" value="1"/>
</dbReference>
<name>Q8E837_SHEON</name>
<dbReference type="AlphaFoldDB" id="Q8E837"/>
<dbReference type="RefSeq" id="WP_011074416.1">
    <property type="nucleotide sequence ID" value="NC_004349.1"/>
</dbReference>
<dbReference type="SUPFAM" id="SSF58104">
    <property type="entry name" value="Methyl-accepting chemotaxis protein (MCP) signaling domain"/>
    <property type="match status" value="1"/>
</dbReference>
<evidence type="ECO:0000259" key="9">
    <source>
        <dbReference type="PROSITE" id="PS50885"/>
    </source>
</evidence>
<keyword evidence="2" id="KW-1003">Cell membrane</keyword>
<keyword evidence="6" id="KW-1133">Transmembrane helix</keyword>
<dbReference type="Gene3D" id="1.10.287.950">
    <property type="entry name" value="Methyl-accepting chemotaxis protein"/>
    <property type="match status" value="1"/>
</dbReference>
<dbReference type="PROSITE" id="PS50192">
    <property type="entry name" value="T_SNARE"/>
    <property type="match status" value="1"/>
</dbReference>
<dbReference type="PROSITE" id="PS50885">
    <property type="entry name" value="HAMP"/>
    <property type="match status" value="1"/>
</dbReference>
<keyword evidence="6" id="KW-0812">Transmembrane</keyword>
<dbReference type="GO" id="GO:0004888">
    <property type="term" value="F:transmembrane signaling receptor activity"/>
    <property type="evidence" value="ECO:0007669"/>
    <property type="project" value="InterPro"/>
</dbReference>
<dbReference type="GO" id="GO:0006935">
    <property type="term" value="P:chemotaxis"/>
    <property type="evidence" value="ECO:0000318"/>
    <property type="project" value="GO_Central"/>
</dbReference>
<dbReference type="SMART" id="SM00283">
    <property type="entry name" value="MA"/>
    <property type="match status" value="1"/>
</dbReference>
<dbReference type="Pfam" id="PF00015">
    <property type="entry name" value="MCPsignal"/>
    <property type="match status" value="1"/>
</dbReference>
<dbReference type="PANTHER" id="PTHR32089:SF120">
    <property type="entry name" value="METHYL-ACCEPTING CHEMOTAXIS PROTEIN TLPQ"/>
    <property type="match status" value="1"/>
</dbReference>
<keyword evidence="10" id="KW-0614">Plasmid</keyword>
<organism evidence="10 11">
    <name type="scientific">Shewanella oneidensis (strain ATCC 700550 / JCM 31522 / CIP 106686 / LMG 19005 / NCIMB 14063 / MR-1)</name>
    <dbReference type="NCBI Taxonomy" id="211586"/>
    <lineage>
        <taxon>Bacteria</taxon>
        <taxon>Pseudomonadati</taxon>
        <taxon>Pseudomonadota</taxon>
        <taxon>Gammaproteobacteria</taxon>
        <taxon>Alteromonadales</taxon>
        <taxon>Shewanellaceae</taxon>
        <taxon>Shewanella</taxon>
    </lineage>
</organism>
<gene>
    <name evidence="10" type="ordered locus">SO_A0106</name>
</gene>
<geneLocation type="plasmid" evidence="10 11">
    <name>megaplasmid</name>
</geneLocation>
<proteinExistence type="inferred from homology"/>
<dbReference type="PhylomeDB" id="Q8E837"/>
<dbReference type="GO" id="GO:0007165">
    <property type="term" value="P:signal transduction"/>
    <property type="evidence" value="ECO:0007669"/>
    <property type="project" value="UniProtKB-KW"/>
</dbReference>
<reference evidence="10 11" key="1">
    <citation type="journal article" date="2002" name="Nat. Biotechnol.">
        <title>Genome sequence of the dissimilatory metal ion-reducing bacterium Shewanella oneidensis.</title>
        <authorList>
            <person name="Heidelberg J.F."/>
            <person name="Paulsen I.T."/>
            <person name="Nelson K.E."/>
            <person name="Gaidos E.J."/>
            <person name="Nelson W.C."/>
            <person name="Read T.D."/>
            <person name="Eisen J.A."/>
            <person name="Seshadri R."/>
            <person name="Ward N."/>
            <person name="Methe B."/>
            <person name="Clayton R.A."/>
            <person name="Meyer T."/>
            <person name="Tsapin A."/>
            <person name="Scott J."/>
            <person name="Beanan M."/>
            <person name="Brinkac L."/>
            <person name="Daugherty S."/>
            <person name="DeBoy R.T."/>
            <person name="Dodson R.J."/>
            <person name="Durkin A.S."/>
            <person name="Haft D.H."/>
            <person name="Kolonay J.F."/>
            <person name="Madupu R."/>
            <person name="Peterson J.D."/>
            <person name="Umayam L.A."/>
            <person name="White O."/>
            <person name="Wolf A.M."/>
            <person name="Vamathevan J."/>
            <person name="Weidman J."/>
            <person name="Impraim M."/>
            <person name="Lee K."/>
            <person name="Berry K."/>
            <person name="Lee C."/>
            <person name="Mueller J."/>
            <person name="Khouri H."/>
            <person name="Gill J."/>
            <person name="Utterback T.R."/>
            <person name="McDonald L.A."/>
            <person name="Feldblyum T.V."/>
            <person name="Smith H.O."/>
            <person name="Venter J.C."/>
            <person name="Nealson K.H."/>
            <person name="Fraser C.M."/>
        </authorList>
    </citation>
    <scope>NUCLEOTIDE SEQUENCE [LARGE SCALE GENOMIC DNA]</scope>
    <source>
        <strain evidence="11">ATCC 700550 / JCM 31522 / CIP 106686 / LMG 19005 / NCIMB 14063 / MR-1</strain>
    </source>
</reference>
<feature type="domain" description="Methyl-accepting transducer" evidence="7">
    <location>
        <begin position="274"/>
        <end position="510"/>
    </location>
</feature>
<dbReference type="CDD" id="cd11386">
    <property type="entry name" value="MCP_signal"/>
    <property type="match status" value="1"/>
</dbReference>
<dbReference type="PATRIC" id="fig|211586.12.peg.4708"/>
<dbReference type="KEGG" id="son:SO_A0106"/>
<dbReference type="InterPro" id="IPR000727">
    <property type="entry name" value="T_SNARE_dom"/>
</dbReference>
<dbReference type="GO" id="GO:0005886">
    <property type="term" value="C:plasma membrane"/>
    <property type="evidence" value="ECO:0007669"/>
    <property type="project" value="UniProtKB-SubCell"/>
</dbReference>
<dbReference type="InterPro" id="IPR004090">
    <property type="entry name" value="Chemotax_Me-accpt_rcpt"/>
</dbReference>
<dbReference type="InterPro" id="IPR004089">
    <property type="entry name" value="MCPsignal_dom"/>
</dbReference>
<dbReference type="EMBL" id="AE014300">
    <property type="protein sequence ID" value="AAN53032.1"/>
    <property type="molecule type" value="Genomic_DNA"/>
</dbReference>
<dbReference type="SMART" id="SM00304">
    <property type="entry name" value="HAMP"/>
    <property type="match status" value="2"/>
</dbReference>
<feature type="domain" description="T-SNARE coiled-coil homology" evidence="8">
    <location>
        <begin position="265"/>
        <end position="327"/>
    </location>
</feature>
<dbReference type="InterPro" id="IPR024478">
    <property type="entry name" value="HlyB_4HB_MCP"/>
</dbReference>
<dbReference type="InterPro" id="IPR003660">
    <property type="entry name" value="HAMP_dom"/>
</dbReference>
<evidence type="ECO:0000256" key="3">
    <source>
        <dbReference type="ARBA" id="ARBA00023224"/>
    </source>
</evidence>
<evidence type="ECO:0000256" key="2">
    <source>
        <dbReference type="ARBA" id="ARBA00022519"/>
    </source>
</evidence>
<dbReference type="PANTHER" id="PTHR32089">
    <property type="entry name" value="METHYL-ACCEPTING CHEMOTAXIS PROTEIN MCPB"/>
    <property type="match status" value="1"/>
</dbReference>
<dbReference type="OrthoDB" id="7054443at2"/>
<feature type="transmembrane region" description="Helical" evidence="6">
    <location>
        <begin position="193"/>
        <end position="214"/>
    </location>
</feature>
<evidence type="ECO:0000256" key="6">
    <source>
        <dbReference type="SAM" id="Phobius"/>
    </source>
</evidence>
<comment type="similarity">
    <text evidence="4">Belongs to the methyl-accepting chemotaxis (MCP) protein family.</text>
</comment>
<feature type="domain" description="HAMP" evidence="9">
    <location>
        <begin position="215"/>
        <end position="269"/>
    </location>
</feature>
<dbReference type="PROSITE" id="PS50111">
    <property type="entry name" value="CHEMOTAXIS_TRANSDUC_2"/>
    <property type="match status" value="1"/>
</dbReference>
<keyword evidence="11" id="KW-1185">Reference proteome</keyword>
<protein>
    <submittedName>
        <fullName evidence="10">Methyl-accepting chemotaxis protein</fullName>
    </submittedName>
</protein>
<dbReference type="BioCyc" id="SONE211586:G1GMP-4515-MONOMER"/>
<evidence type="ECO:0000256" key="5">
    <source>
        <dbReference type="PROSITE-ProRule" id="PRU00284"/>
    </source>
</evidence>
<dbReference type="Pfam" id="PF00672">
    <property type="entry name" value="HAMP"/>
    <property type="match status" value="1"/>
</dbReference>
<evidence type="ECO:0000259" key="8">
    <source>
        <dbReference type="PROSITE" id="PS50192"/>
    </source>
</evidence>
<keyword evidence="2" id="KW-0997">Cell inner membrane</keyword>
<accession>Q8E837</accession>
<comment type="subcellular location">
    <subcellularLocation>
        <location evidence="1">Cell inner membrane</location>
        <topology evidence="1">Multi-pass membrane protein</topology>
    </subcellularLocation>
</comment>
<evidence type="ECO:0000313" key="10">
    <source>
        <dbReference type="EMBL" id="AAN53032.1"/>
    </source>
</evidence>
<dbReference type="HOGENOM" id="CLU_000445_107_27_6"/>
<dbReference type="PRINTS" id="PR00260">
    <property type="entry name" value="CHEMTRNSDUCR"/>
</dbReference>
<keyword evidence="3 5" id="KW-0807">Transducer</keyword>